<proteinExistence type="predicted"/>
<dbReference type="Pfam" id="PF02518">
    <property type="entry name" value="HATPase_c"/>
    <property type="match status" value="1"/>
</dbReference>
<dbReference type="Gene3D" id="3.30.565.10">
    <property type="entry name" value="Histidine kinase-like ATPase, C-terminal domain"/>
    <property type="match status" value="1"/>
</dbReference>
<dbReference type="PRINTS" id="PR00344">
    <property type="entry name" value="BCTRLSENSOR"/>
</dbReference>
<dbReference type="InterPro" id="IPR004358">
    <property type="entry name" value="Sig_transdc_His_kin-like_C"/>
</dbReference>
<feature type="transmembrane region" description="Helical" evidence="6">
    <location>
        <begin position="101"/>
        <end position="122"/>
    </location>
</feature>
<gene>
    <name evidence="8" type="ORF">HGG74_02120</name>
</gene>
<dbReference type="EC" id="2.7.13.3" evidence="2"/>
<dbReference type="GO" id="GO:0009927">
    <property type="term" value="F:histidine phosphotransfer kinase activity"/>
    <property type="evidence" value="ECO:0007669"/>
    <property type="project" value="TreeGrafter"/>
</dbReference>
<dbReference type="Proteomes" id="UP000544090">
    <property type="component" value="Unassembled WGS sequence"/>
</dbReference>
<dbReference type="GO" id="GO:0005886">
    <property type="term" value="C:plasma membrane"/>
    <property type="evidence" value="ECO:0007669"/>
    <property type="project" value="TreeGrafter"/>
</dbReference>
<dbReference type="SMART" id="SM00387">
    <property type="entry name" value="HATPase_c"/>
    <property type="match status" value="1"/>
</dbReference>
<feature type="transmembrane region" description="Helical" evidence="6">
    <location>
        <begin position="60"/>
        <end position="81"/>
    </location>
</feature>
<dbReference type="SUPFAM" id="SSF55874">
    <property type="entry name" value="ATPase domain of HSP90 chaperone/DNA topoisomerase II/histidine kinase"/>
    <property type="match status" value="1"/>
</dbReference>
<keyword evidence="5" id="KW-0902">Two-component regulatory system</keyword>
<evidence type="ECO:0000256" key="4">
    <source>
        <dbReference type="ARBA" id="ARBA00022777"/>
    </source>
</evidence>
<name>A0A7X6HA85_9MICC</name>
<dbReference type="RefSeq" id="WP_168484669.1">
    <property type="nucleotide sequence ID" value="NZ_JAAZSQ010000001.1"/>
</dbReference>
<evidence type="ECO:0000256" key="5">
    <source>
        <dbReference type="ARBA" id="ARBA00023012"/>
    </source>
</evidence>
<keyword evidence="6" id="KW-1133">Transmembrane helix</keyword>
<keyword evidence="6" id="KW-0812">Transmembrane</keyword>
<protein>
    <recommendedName>
        <fullName evidence="2">histidine kinase</fullName>
        <ecNumber evidence="2">2.7.13.3</ecNumber>
    </recommendedName>
</protein>
<dbReference type="GO" id="GO:0000155">
    <property type="term" value="F:phosphorelay sensor kinase activity"/>
    <property type="evidence" value="ECO:0007669"/>
    <property type="project" value="TreeGrafter"/>
</dbReference>
<dbReference type="EMBL" id="JAAZSQ010000001">
    <property type="protein sequence ID" value="NKX53351.1"/>
    <property type="molecule type" value="Genomic_DNA"/>
</dbReference>
<accession>A0A7X6HA85</accession>
<dbReference type="AlphaFoldDB" id="A0A7X6HA85"/>
<feature type="domain" description="Histidine kinase" evidence="7">
    <location>
        <begin position="315"/>
        <end position="416"/>
    </location>
</feature>
<feature type="transmembrane region" description="Helical" evidence="6">
    <location>
        <begin position="30"/>
        <end position="51"/>
    </location>
</feature>
<evidence type="ECO:0000256" key="6">
    <source>
        <dbReference type="SAM" id="Phobius"/>
    </source>
</evidence>
<feature type="transmembrane region" description="Helical" evidence="6">
    <location>
        <begin position="162"/>
        <end position="182"/>
    </location>
</feature>
<evidence type="ECO:0000313" key="8">
    <source>
        <dbReference type="EMBL" id="NKX53351.1"/>
    </source>
</evidence>
<evidence type="ECO:0000256" key="1">
    <source>
        <dbReference type="ARBA" id="ARBA00000085"/>
    </source>
</evidence>
<evidence type="ECO:0000259" key="7">
    <source>
        <dbReference type="PROSITE" id="PS50109"/>
    </source>
</evidence>
<comment type="caution">
    <text evidence="8">The sequence shown here is derived from an EMBL/GenBank/DDBJ whole genome shotgun (WGS) entry which is preliminary data.</text>
</comment>
<dbReference type="PROSITE" id="PS50109">
    <property type="entry name" value="HIS_KIN"/>
    <property type="match status" value="1"/>
</dbReference>
<keyword evidence="4" id="KW-0418">Kinase</keyword>
<dbReference type="PANTHER" id="PTHR43047:SF72">
    <property type="entry name" value="OSMOSENSING HISTIDINE PROTEIN KINASE SLN1"/>
    <property type="match status" value="1"/>
</dbReference>
<keyword evidence="3" id="KW-0808">Transferase</keyword>
<keyword evidence="6" id="KW-0472">Membrane</keyword>
<organism evidence="8 9">
    <name type="scientific">Arthrobacter mobilis</name>
    <dbReference type="NCBI Taxonomy" id="2724944"/>
    <lineage>
        <taxon>Bacteria</taxon>
        <taxon>Bacillati</taxon>
        <taxon>Actinomycetota</taxon>
        <taxon>Actinomycetes</taxon>
        <taxon>Micrococcales</taxon>
        <taxon>Micrococcaceae</taxon>
        <taxon>Arthrobacter</taxon>
    </lineage>
</organism>
<dbReference type="InterPro" id="IPR003594">
    <property type="entry name" value="HATPase_dom"/>
</dbReference>
<evidence type="ECO:0000313" key="9">
    <source>
        <dbReference type="Proteomes" id="UP000544090"/>
    </source>
</evidence>
<evidence type="ECO:0000256" key="3">
    <source>
        <dbReference type="ARBA" id="ARBA00022679"/>
    </source>
</evidence>
<comment type="catalytic activity">
    <reaction evidence="1">
        <text>ATP + protein L-histidine = ADP + protein N-phospho-L-histidine.</text>
        <dbReference type="EC" id="2.7.13.3"/>
    </reaction>
</comment>
<keyword evidence="9" id="KW-1185">Reference proteome</keyword>
<sequence length="432" mass="45352">MPASIRPASGRPAPAGAGRWWRSNAPRRQVLLGQLPLAAAVATVAAAAALFHPDRLANPFFAGGLVLLALLTLACAAVPWHRLPAGSWWIIPVLDFAVVGLLRQGSFGALSGLYLLAVFPVFRLAWSGLNAVAACLVSVAGTAAIVWLPALTTPGPLVPADLAAPVVVPVVMLALAVTAAVVRGSLTARNTALAARDRELRQLLAESRKHARLLDAVLDTVSVGVVAVDAGGRRTLMNSQQRLYHRLAAPAGDADPDEARLLVFEADRRTPVPVPERPVSRAARGESFPDRLVWLGPEGRQRAVCVTARAMKADNLLSNAIKYSPAGTEIVVTARMDPAGATFTVRDHGIGITAEDQAKVFSRFFRTRDVRQAAIPGVGLGLAITKSIVDAHDGYISFESRPGRGTAFTVQLPAAEPARAAPAVPGLRAHGG</sequence>
<dbReference type="InterPro" id="IPR036890">
    <property type="entry name" value="HATPase_C_sf"/>
</dbReference>
<dbReference type="PANTHER" id="PTHR43047">
    <property type="entry name" value="TWO-COMPONENT HISTIDINE PROTEIN KINASE"/>
    <property type="match status" value="1"/>
</dbReference>
<dbReference type="InterPro" id="IPR005467">
    <property type="entry name" value="His_kinase_dom"/>
</dbReference>
<evidence type="ECO:0000256" key="2">
    <source>
        <dbReference type="ARBA" id="ARBA00012438"/>
    </source>
</evidence>
<reference evidence="8 9" key="1">
    <citation type="submission" date="2020-04" db="EMBL/GenBank/DDBJ databases">
        <title>Arthrobacter sp. nov.</title>
        <authorList>
            <person name="Liu S."/>
        </authorList>
    </citation>
    <scope>NUCLEOTIDE SEQUENCE [LARGE SCALE GENOMIC DNA]</scope>
    <source>
        <strain evidence="8 9">E918</strain>
    </source>
</reference>
<feature type="transmembrane region" description="Helical" evidence="6">
    <location>
        <begin position="129"/>
        <end position="150"/>
    </location>
</feature>